<organism evidence="2 3">
    <name type="scientific">Euzebyella marina</name>
    <dbReference type="NCBI Taxonomy" id="1761453"/>
    <lineage>
        <taxon>Bacteria</taxon>
        <taxon>Pseudomonadati</taxon>
        <taxon>Bacteroidota</taxon>
        <taxon>Flavobacteriia</taxon>
        <taxon>Flavobacteriales</taxon>
        <taxon>Flavobacteriaceae</taxon>
        <taxon>Euzebyella</taxon>
    </lineage>
</organism>
<dbReference type="InterPro" id="IPR015943">
    <property type="entry name" value="WD40/YVTN_repeat-like_dom_sf"/>
</dbReference>
<reference evidence="2 3" key="1">
    <citation type="submission" date="2018-08" db="EMBL/GenBank/DDBJ databases">
        <title>The reduced genetic potential of extracellular carbohydrate catabolism in Euzebyella marina RN62, a Flavobacteriia bacterium isolated from the hadal water.</title>
        <authorList>
            <person name="Xue C."/>
        </authorList>
    </citation>
    <scope>NUCLEOTIDE SEQUENCE [LARGE SCALE GENOMIC DNA]</scope>
    <source>
        <strain evidence="2 3">RN62</strain>
    </source>
</reference>
<keyword evidence="3" id="KW-1185">Reference proteome</keyword>
<dbReference type="OrthoDB" id="9837505at2"/>
<dbReference type="Proteomes" id="UP000276309">
    <property type="component" value="Chromosome"/>
</dbReference>
<feature type="chain" id="PRO_5017923194" evidence="1">
    <location>
        <begin position="22"/>
        <end position="407"/>
    </location>
</feature>
<dbReference type="AlphaFoldDB" id="A0A3G2L1W7"/>
<dbReference type="EMBL" id="CP032050">
    <property type="protein sequence ID" value="AYN66250.1"/>
    <property type="molecule type" value="Genomic_DNA"/>
</dbReference>
<dbReference type="Gene3D" id="2.130.10.10">
    <property type="entry name" value="YVTN repeat-like/Quinoprotein amine dehydrogenase"/>
    <property type="match status" value="1"/>
</dbReference>
<name>A0A3G2L1W7_9FLAO</name>
<protein>
    <submittedName>
        <fullName evidence="2">Uncharacterized protein</fullName>
    </submittedName>
</protein>
<feature type="signal peptide" evidence="1">
    <location>
        <begin position="1"/>
        <end position="21"/>
    </location>
</feature>
<accession>A0A3G2L1W7</accession>
<keyword evidence="1" id="KW-0732">Signal</keyword>
<dbReference type="KEGG" id="emar:D1013_02040"/>
<evidence type="ECO:0000313" key="3">
    <source>
        <dbReference type="Proteomes" id="UP000276309"/>
    </source>
</evidence>
<evidence type="ECO:0000256" key="1">
    <source>
        <dbReference type="SAM" id="SignalP"/>
    </source>
</evidence>
<dbReference type="SUPFAM" id="SSF50998">
    <property type="entry name" value="Quinoprotein alcohol dehydrogenase-like"/>
    <property type="match status" value="1"/>
</dbReference>
<dbReference type="PROSITE" id="PS51257">
    <property type="entry name" value="PROKAR_LIPOPROTEIN"/>
    <property type="match status" value="1"/>
</dbReference>
<dbReference type="RefSeq" id="WP_121847302.1">
    <property type="nucleotide sequence ID" value="NZ_CP032050.1"/>
</dbReference>
<gene>
    <name evidence="2" type="ORF">D1013_02040</name>
</gene>
<evidence type="ECO:0000313" key="2">
    <source>
        <dbReference type="EMBL" id="AYN66250.1"/>
    </source>
</evidence>
<sequence length="407" mass="45666">MRKLPLLLVLAVFFVSCSKDDAPSGNENPKEQHDPDPVVEEEPQIGLQFFGNEKEYDMGVSLHTTSEGFIGFEKINETIDRLENDLAIRKLSPELELIEEIIVEIEGGFDVSQVVSLPDGTFLLVGRRFVMGGSFPVIQNMNDKGEVLKSYLFGGYMEILDLNGRATSVTVTDAALYVTIDFFGNQTTIAAIDYNFEEIWHRTFNSSRNSKGYWSGDSLYFTNTTKEGDSNLHDTLNVFNLGAENGQTLWEQKFENIKADFSANHYINKMMHVGDELLLFGCIGREESASTGQVPQGLFMKLKQEDGEQVERLLFDDYWAVVDAIVVDNDIIIGGYSVRSELAISRVNSDDTMNWDYFYGPRSNENLTSFQMVNGQIVFIGSVQATPENDDRDAVYGILDAETGQLQ</sequence>
<dbReference type="InterPro" id="IPR011047">
    <property type="entry name" value="Quinoprotein_ADH-like_sf"/>
</dbReference>
<proteinExistence type="predicted"/>